<dbReference type="InterPro" id="IPR056884">
    <property type="entry name" value="NPHP3-like_N"/>
</dbReference>
<keyword evidence="1" id="KW-0677">Repeat</keyword>
<evidence type="ECO:0000313" key="4">
    <source>
        <dbReference type="Proteomes" id="UP000469559"/>
    </source>
</evidence>
<comment type="caution">
    <text evidence="3">The sequence shown here is derived from an EMBL/GenBank/DDBJ whole genome shotgun (WGS) entry which is preliminary data.</text>
</comment>
<name>A0A8T9B031_9HELO</name>
<gene>
    <name evidence="3" type="primary">HET-E1_3</name>
    <name evidence="3" type="ORF">LARI1_G008932</name>
</gene>
<feature type="non-terminal residue" evidence="3">
    <location>
        <position position="279"/>
    </location>
</feature>
<reference evidence="3 4" key="1">
    <citation type="submission" date="2018-05" db="EMBL/GenBank/DDBJ databases">
        <title>Whole genome sequencing for identification of molecular markers to develop diagnostic detection tools for the regulated plant pathogen Lachnellula willkommii.</title>
        <authorList>
            <person name="Giroux E."/>
            <person name="Bilodeau G."/>
        </authorList>
    </citation>
    <scope>NUCLEOTIDE SEQUENCE [LARGE SCALE GENOMIC DNA]</scope>
    <source>
        <strain evidence="3 4">CBS 203.66</strain>
    </source>
</reference>
<protein>
    <submittedName>
        <fullName evidence="3">Vegetative incompatibility protein HET-E-1</fullName>
    </submittedName>
</protein>
<evidence type="ECO:0000259" key="2">
    <source>
        <dbReference type="Pfam" id="PF24883"/>
    </source>
</evidence>
<sequence>SEPAFQGRPESIIVTDGLPVVGRFKSFITPRSGWLGDKKSLERHFCEITGIPAKALQHTPLSQFSFTERMPWAEIREIIHEEDKAYTCLGIFDIQVLMIYGERRVNAHKRLCEKINNPLKGLDCLLSACDWLLNPYNKQHESTCLPDTGVDLLQEIYDWADGQDKRCILWLNGLAGTGKSTIAQTVAGKYYTEGHLGASFFFSRAGGDVGHARKFVTSIAARLAGSIPTVNWVICDAIREHSDVASRSFRDQWQQLVLRGLLKTRGNNCCASYVVVVPN</sequence>
<dbReference type="EMBL" id="QGMF01001013">
    <property type="protein sequence ID" value="TVY13324.1"/>
    <property type="molecule type" value="Genomic_DNA"/>
</dbReference>
<organism evidence="3 4">
    <name type="scientific">Lachnellula arida</name>
    <dbReference type="NCBI Taxonomy" id="1316785"/>
    <lineage>
        <taxon>Eukaryota</taxon>
        <taxon>Fungi</taxon>
        <taxon>Dikarya</taxon>
        <taxon>Ascomycota</taxon>
        <taxon>Pezizomycotina</taxon>
        <taxon>Leotiomycetes</taxon>
        <taxon>Helotiales</taxon>
        <taxon>Lachnaceae</taxon>
        <taxon>Lachnellula</taxon>
    </lineage>
</organism>
<dbReference type="PANTHER" id="PTHR10622">
    <property type="entry name" value="HET DOMAIN-CONTAINING PROTEIN"/>
    <property type="match status" value="1"/>
</dbReference>
<evidence type="ECO:0000256" key="1">
    <source>
        <dbReference type="ARBA" id="ARBA00022737"/>
    </source>
</evidence>
<dbReference type="AlphaFoldDB" id="A0A8T9B031"/>
<dbReference type="Gene3D" id="3.40.50.300">
    <property type="entry name" value="P-loop containing nucleotide triphosphate hydrolases"/>
    <property type="match status" value="1"/>
</dbReference>
<proteinExistence type="predicted"/>
<dbReference type="Pfam" id="PF24883">
    <property type="entry name" value="NPHP3_N"/>
    <property type="match status" value="1"/>
</dbReference>
<dbReference type="SUPFAM" id="SSF52540">
    <property type="entry name" value="P-loop containing nucleoside triphosphate hydrolases"/>
    <property type="match status" value="1"/>
</dbReference>
<dbReference type="OrthoDB" id="674604at2759"/>
<feature type="domain" description="Nephrocystin 3-like N-terminal" evidence="2">
    <location>
        <begin position="154"/>
        <end position="263"/>
    </location>
</feature>
<accession>A0A8T9B031</accession>
<dbReference type="Proteomes" id="UP000469559">
    <property type="component" value="Unassembled WGS sequence"/>
</dbReference>
<dbReference type="PANTHER" id="PTHR10622:SF10">
    <property type="entry name" value="HET DOMAIN-CONTAINING PROTEIN"/>
    <property type="match status" value="1"/>
</dbReference>
<evidence type="ECO:0000313" key="3">
    <source>
        <dbReference type="EMBL" id="TVY13324.1"/>
    </source>
</evidence>
<keyword evidence="4" id="KW-1185">Reference proteome</keyword>
<dbReference type="InterPro" id="IPR027417">
    <property type="entry name" value="P-loop_NTPase"/>
</dbReference>